<feature type="domain" description="Cysteine-rich VLP" evidence="1">
    <location>
        <begin position="8"/>
        <end position="63"/>
    </location>
</feature>
<dbReference type="EMBL" id="AGYR01000085">
    <property type="protein sequence ID" value="ENZ05006.1"/>
    <property type="molecule type" value="Genomic_DNA"/>
</dbReference>
<evidence type="ECO:0000313" key="2">
    <source>
        <dbReference type="EMBL" id="ENZ05006.1"/>
    </source>
</evidence>
<evidence type="ECO:0000313" key="3">
    <source>
        <dbReference type="Proteomes" id="UP000013085"/>
    </source>
</evidence>
<accession>A0A0E2HEM8</accession>
<reference evidence="2 3" key="1">
    <citation type="submission" date="2013-01" db="EMBL/GenBank/DDBJ databases">
        <title>The Genome Sequence of Clostridium clostridioforme 90A8.</title>
        <authorList>
            <consortium name="The Broad Institute Genome Sequencing Platform"/>
            <person name="Earl A."/>
            <person name="Ward D."/>
            <person name="Feldgarden M."/>
            <person name="Gevers D."/>
            <person name="Courvalin P."/>
            <person name="Lambert T."/>
            <person name="Walker B."/>
            <person name="Young S.K."/>
            <person name="Zeng Q."/>
            <person name="Gargeya S."/>
            <person name="Fitzgerald M."/>
            <person name="Haas B."/>
            <person name="Abouelleil A."/>
            <person name="Alvarado L."/>
            <person name="Arachchi H.M."/>
            <person name="Berlin A.M."/>
            <person name="Chapman S.B."/>
            <person name="Dewar J."/>
            <person name="Goldberg J."/>
            <person name="Griggs A."/>
            <person name="Gujja S."/>
            <person name="Hansen M."/>
            <person name="Howarth C."/>
            <person name="Imamovic A."/>
            <person name="Larimer J."/>
            <person name="McCowan C."/>
            <person name="Murphy C."/>
            <person name="Neiman D."/>
            <person name="Pearson M."/>
            <person name="Priest M."/>
            <person name="Roberts A."/>
            <person name="Saif S."/>
            <person name="Shea T."/>
            <person name="Sisk P."/>
            <person name="Sykes S."/>
            <person name="Wortman J."/>
            <person name="Nusbaum C."/>
            <person name="Birren B."/>
        </authorList>
    </citation>
    <scope>NUCLEOTIDE SEQUENCE [LARGE SCALE GENOMIC DNA]</scope>
    <source>
        <strain evidence="2 3">90A8</strain>
    </source>
</reference>
<dbReference type="HOGENOM" id="CLU_116176_2_0_9"/>
<dbReference type="PATRIC" id="fig|999408.3.peg.6212"/>
<comment type="caution">
    <text evidence="2">The sequence shown here is derived from an EMBL/GenBank/DDBJ whole genome shotgun (WGS) entry which is preliminary data.</text>
</comment>
<dbReference type="GeneID" id="86193861"/>
<proteinExistence type="predicted"/>
<name>A0A0E2HEM8_9FIRM</name>
<gene>
    <name evidence="2" type="ORF">HMPREF1090_05800</name>
</gene>
<dbReference type="AlphaFoldDB" id="A0A0E2HEM8"/>
<dbReference type="Pfam" id="PF14194">
    <property type="entry name" value="Cys_rich_VLP"/>
    <property type="match status" value="1"/>
</dbReference>
<sequence>MNGVKRLTPPQSRKVNALVRRTCCNYDNGNCILLDDGDECVCPQLISYSLLCKWFRAAVLPADRLLYAELYQTGDKKKCTECGAFFASTSNSVKYCPVCRKRITRRQAAERMRKRRTPVTQ</sequence>
<protein>
    <recommendedName>
        <fullName evidence="1">Cysteine-rich VLP domain-containing protein</fullName>
    </recommendedName>
</protein>
<dbReference type="InterPro" id="IPR025973">
    <property type="entry name" value="Cys_rich_VLP_dom"/>
</dbReference>
<dbReference type="RefSeq" id="WP_002569182.1">
    <property type="nucleotide sequence ID" value="NZ_KB851006.1"/>
</dbReference>
<evidence type="ECO:0000259" key="1">
    <source>
        <dbReference type="Pfam" id="PF14194"/>
    </source>
</evidence>
<organism evidence="2 3">
    <name type="scientific">[Clostridium] clostridioforme 90A8</name>
    <dbReference type="NCBI Taxonomy" id="999408"/>
    <lineage>
        <taxon>Bacteria</taxon>
        <taxon>Bacillati</taxon>
        <taxon>Bacillota</taxon>
        <taxon>Clostridia</taxon>
        <taxon>Lachnospirales</taxon>
        <taxon>Lachnospiraceae</taxon>
        <taxon>Enterocloster</taxon>
    </lineage>
</organism>
<dbReference type="Proteomes" id="UP000013085">
    <property type="component" value="Unassembled WGS sequence"/>
</dbReference>